<evidence type="ECO:0000313" key="8">
    <source>
        <dbReference type="EMBL" id="CAH9084742.1"/>
    </source>
</evidence>
<evidence type="ECO:0000256" key="2">
    <source>
        <dbReference type="ARBA" id="ARBA00022692"/>
    </source>
</evidence>
<gene>
    <name evidence="8" type="ORF">CEPIT_LOCUS8991</name>
</gene>
<dbReference type="InterPro" id="IPR004864">
    <property type="entry name" value="LEA_2"/>
</dbReference>
<organism evidence="8 9">
    <name type="scientific">Cuscuta epithymum</name>
    <dbReference type="NCBI Taxonomy" id="186058"/>
    <lineage>
        <taxon>Eukaryota</taxon>
        <taxon>Viridiplantae</taxon>
        <taxon>Streptophyta</taxon>
        <taxon>Embryophyta</taxon>
        <taxon>Tracheophyta</taxon>
        <taxon>Spermatophyta</taxon>
        <taxon>Magnoliopsida</taxon>
        <taxon>eudicotyledons</taxon>
        <taxon>Gunneridae</taxon>
        <taxon>Pentapetalae</taxon>
        <taxon>asterids</taxon>
        <taxon>lamiids</taxon>
        <taxon>Solanales</taxon>
        <taxon>Convolvulaceae</taxon>
        <taxon>Cuscuteae</taxon>
        <taxon>Cuscuta</taxon>
        <taxon>Cuscuta subgen. Cuscuta</taxon>
    </lineage>
</organism>
<comment type="caution">
    <text evidence="8">The sequence shown here is derived from an EMBL/GenBank/DDBJ whole genome shotgun (WGS) entry which is preliminary data.</text>
</comment>
<feature type="transmembrane region" description="Helical" evidence="6">
    <location>
        <begin position="22"/>
        <end position="53"/>
    </location>
</feature>
<dbReference type="GO" id="GO:0098542">
    <property type="term" value="P:defense response to other organism"/>
    <property type="evidence" value="ECO:0007669"/>
    <property type="project" value="InterPro"/>
</dbReference>
<keyword evidence="9" id="KW-1185">Reference proteome</keyword>
<dbReference type="PANTHER" id="PTHR31234">
    <property type="entry name" value="LATE EMBRYOGENESIS ABUNDANT (LEA) HYDROXYPROLINE-RICH GLYCOPROTEIN FAMILY"/>
    <property type="match status" value="1"/>
</dbReference>
<evidence type="ECO:0000256" key="1">
    <source>
        <dbReference type="ARBA" id="ARBA00004167"/>
    </source>
</evidence>
<evidence type="ECO:0000256" key="3">
    <source>
        <dbReference type="ARBA" id="ARBA00022989"/>
    </source>
</evidence>
<dbReference type="Gene3D" id="2.60.40.1820">
    <property type="match status" value="1"/>
</dbReference>
<accession>A0AAV0CSL6</accession>
<keyword evidence="2 6" id="KW-0812">Transmembrane</keyword>
<keyword evidence="4 6" id="KW-0472">Membrane</keyword>
<dbReference type="SUPFAM" id="SSF117070">
    <property type="entry name" value="LEA14-like"/>
    <property type="match status" value="1"/>
</dbReference>
<feature type="region of interest" description="Disordered" evidence="5">
    <location>
        <begin position="1"/>
        <end position="22"/>
    </location>
</feature>
<proteinExistence type="predicted"/>
<dbReference type="EMBL" id="CAMAPF010000047">
    <property type="protein sequence ID" value="CAH9084742.1"/>
    <property type="molecule type" value="Genomic_DNA"/>
</dbReference>
<reference evidence="8" key="1">
    <citation type="submission" date="2022-07" db="EMBL/GenBank/DDBJ databases">
        <authorList>
            <person name="Macas J."/>
            <person name="Novak P."/>
            <person name="Neumann P."/>
        </authorList>
    </citation>
    <scope>NUCLEOTIDE SEQUENCE</scope>
</reference>
<evidence type="ECO:0000256" key="4">
    <source>
        <dbReference type="ARBA" id="ARBA00023136"/>
    </source>
</evidence>
<sequence length="231" mass="24296">MGSRHTSETNGSYSKDSSSSKASFKGCFCCLFLFVILILLIIIAACLVIVLVLKPEKPQIDLKQVTVQIVGLSPIPAVDLASSADVAADVAAAAASSTPIRITMVFAVKNDNKLGIKFTETKFNVMYNRIPLGDGSVPEFYMSAYSTRSVVTVIVVNRSSLLQIDGGALLRDAAISDQIALRVTGIPGAKIVLVGGISSPEVQVAVDCSITISPRKQAVINQSCSFDGVGV</sequence>
<comment type="subcellular location">
    <subcellularLocation>
        <location evidence="1">Membrane</location>
        <topology evidence="1">Single-pass membrane protein</topology>
    </subcellularLocation>
</comment>
<evidence type="ECO:0000256" key="6">
    <source>
        <dbReference type="SAM" id="Phobius"/>
    </source>
</evidence>
<dbReference type="Pfam" id="PF03168">
    <property type="entry name" value="LEA_2"/>
    <property type="match status" value="1"/>
</dbReference>
<dbReference type="AlphaFoldDB" id="A0AAV0CSL6"/>
<evidence type="ECO:0000256" key="5">
    <source>
        <dbReference type="SAM" id="MobiDB-lite"/>
    </source>
</evidence>
<dbReference type="PANTHER" id="PTHR31234:SF8">
    <property type="entry name" value="EXPRESSED PROTEIN"/>
    <property type="match status" value="1"/>
</dbReference>
<name>A0AAV0CSL6_9ASTE</name>
<protein>
    <recommendedName>
        <fullName evidence="7">Late embryogenesis abundant protein LEA-2 subgroup domain-containing protein</fullName>
    </recommendedName>
</protein>
<evidence type="ECO:0000259" key="7">
    <source>
        <dbReference type="Pfam" id="PF03168"/>
    </source>
</evidence>
<evidence type="ECO:0000313" key="9">
    <source>
        <dbReference type="Proteomes" id="UP001152523"/>
    </source>
</evidence>
<dbReference type="InterPro" id="IPR044839">
    <property type="entry name" value="NDR1-like"/>
</dbReference>
<keyword evidence="3 6" id="KW-1133">Transmembrane helix</keyword>
<feature type="domain" description="Late embryogenesis abundant protein LEA-2 subgroup" evidence="7">
    <location>
        <begin position="106"/>
        <end position="187"/>
    </location>
</feature>
<feature type="compositionally biased region" description="Low complexity" evidence="5">
    <location>
        <begin position="12"/>
        <end position="22"/>
    </location>
</feature>
<dbReference type="GO" id="GO:0005886">
    <property type="term" value="C:plasma membrane"/>
    <property type="evidence" value="ECO:0007669"/>
    <property type="project" value="TreeGrafter"/>
</dbReference>
<dbReference type="Proteomes" id="UP001152523">
    <property type="component" value="Unassembled WGS sequence"/>
</dbReference>